<evidence type="ECO:0000259" key="5">
    <source>
        <dbReference type="PROSITE" id="PS50893"/>
    </source>
</evidence>
<dbReference type="InterPro" id="IPR027417">
    <property type="entry name" value="P-loop_NTPase"/>
</dbReference>
<evidence type="ECO:0000256" key="1">
    <source>
        <dbReference type="ARBA" id="ARBA00022448"/>
    </source>
</evidence>
<keyword evidence="7" id="KW-1185">Reference proteome</keyword>
<keyword evidence="1" id="KW-0813">Transport</keyword>
<dbReference type="InterPro" id="IPR017871">
    <property type="entry name" value="ABC_transporter-like_CS"/>
</dbReference>
<accession>A0ABY5DSR5</accession>
<evidence type="ECO:0000313" key="6">
    <source>
        <dbReference type="EMBL" id="UTI64288.1"/>
    </source>
</evidence>
<dbReference type="Pfam" id="PF00005">
    <property type="entry name" value="ABC_tran"/>
    <property type="match status" value="2"/>
</dbReference>
<gene>
    <name evidence="6" type="ORF">NBH00_23475</name>
</gene>
<evidence type="ECO:0000313" key="7">
    <source>
        <dbReference type="Proteomes" id="UP001056035"/>
    </source>
</evidence>
<dbReference type="SUPFAM" id="SSF52540">
    <property type="entry name" value="P-loop containing nucleoside triphosphate hydrolases"/>
    <property type="match status" value="2"/>
</dbReference>
<dbReference type="InterPro" id="IPR003439">
    <property type="entry name" value="ABC_transporter-like_ATP-bd"/>
</dbReference>
<protein>
    <submittedName>
        <fullName evidence="6">Sugar ABC transporter ATP-binding protein</fullName>
    </submittedName>
</protein>
<evidence type="ECO:0000256" key="3">
    <source>
        <dbReference type="ARBA" id="ARBA00022741"/>
    </source>
</evidence>
<evidence type="ECO:0000256" key="4">
    <source>
        <dbReference type="ARBA" id="ARBA00022840"/>
    </source>
</evidence>
<dbReference type="EMBL" id="CP098502">
    <property type="protein sequence ID" value="UTI64288.1"/>
    <property type="molecule type" value="Genomic_DNA"/>
</dbReference>
<feature type="domain" description="ABC transporter" evidence="5">
    <location>
        <begin position="11"/>
        <end position="244"/>
    </location>
</feature>
<dbReference type="PANTHER" id="PTHR43790:SF9">
    <property type="entry name" value="GALACTOFURANOSE TRANSPORTER ATP-BINDING PROTEIN YTFR"/>
    <property type="match status" value="1"/>
</dbReference>
<feature type="domain" description="ABC transporter" evidence="5">
    <location>
        <begin position="246"/>
        <end position="489"/>
    </location>
</feature>
<dbReference type="PROSITE" id="PS50893">
    <property type="entry name" value="ABC_TRANSPORTER_2"/>
    <property type="match status" value="2"/>
</dbReference>
<proteinExistence type="predicted"/>
<dbReference type="PANTHER" id="PTHR43790">
    <property type="entry name" value="CARBOHYDRATE TRANSPORT ATP-BINDING PROTEIN MG119-RELATED"/>
    <property type="match status" value="1"/>
</dbReference>
<keyword evidence="4 6" id="KW-0067">ATP-binding</keyword>
<dbReference type="GO" id="GO:0005524">
    <property type="term" value="F:ATP binding"/>
    <property type="evidence" value="ECO:0007669"/>
    <property type="project" value="UniProtKB-KW"/>
</dbReference>
<keyword evidence="3" id="KW-0547">Nucleotide-binding</keyword>
<sequence length="489" mass="51667">MTQSIAPAPPLNIRGLTKTFGSTTVLHGVDLHIGPGEFVGLMGPNGAGKSTLIKILDGVHTASGGTIRVGDETVSSLGGRSDVGFIHQDLGLVESMSVLDNLRLGERPLRTFGPLLDHRAERAAALAALERVGLTWAVDELVAALAPGEQALVAIARAFGRGARILFVDEATSTLPVADAARVIAALRENAAQGATIVMVTHKLHEILDATHRVVVLLDGRLAADQVTAGMDRAALVDLLLQHEAAKVERVPRGADTTAGRDGAAPVLEISGAFAGRAGPVDLVLRRGEVLGLTGLPGSGLHDIAFLAHGSLRPARGTVRRGDGVRVAIVPPHRETQGGFDHLSVHENITLSSLGNWTTKLRLLALGREKRDSAEMVERLNVQPPGIDTPFGVLSGGNKQKVIFGRALLQRPAVYVLCEPTRGVDVGTRSEIYRLIEELRDTDAAVLVVTSDSEDLFAVCDAVAVVEDGRLSESRPIEHMQPADLEVMV</sequence>
<dbReference type="InterPro" id="IPR003593">
    <property type="entry name" value="AAA+_ATPase"/>
</dbReference>
<dbReference type="InterPro" id="IPR050107">
    <property type="entry name" value="ABC_carbohydrate_import_ATPase"/>
</dbReference>
<name>A0ABY5DSR5_9ACTN</name>
<organism evidence="6 7">
    <name type="scientific">Paraconexibacter antarcticus</name>
    <dbReference type="NCBI Taxonomy" id="2949664"/>
    <lineage>
        <taxon>Bacteria</taxon>
        <taxon>Bacillati</taxon>
        <taxon>Actinomycetota</taxon>
        <taxon>Thermoleophilia</taxon>
        <taxon>Solirubrobacterales</taxon>
        <taxon>Paraconexibacteraceae</taxon>
        <taxon>Paraconexibacter</taxon>
    </lineage>
</organism>
<keyword evidence="2" id="KW-0677">Repeat</keyword>
<dbReference type="Gene3D" id="3.40.50.300">
    <property type="entry name" value="P-loop containing nucleotide triphosphate hydrolases"/>
    <property type="match status" value="2"/>
</dbReference>
<dbReference type="Proteomes" id="UP001056035">
    <property type="component" value="Chromosome"/>
</dbReference>
<dbReference type="SMART" id="SM00382">
    <property type="entry name" value="AAA"/>
    <property type="match status" value="1"/>
</dbReference>
<reference evidence="6 7" key="1">
    <citation type="submission" date="2022-06" db="EMBL/GenBank/DDBJ databases">
        <title>Paraconexibacter antarcticus.</title>
        <authorList>
            <person name="Kim C.S."/>
        </authorList>
    </citation>
    <scope>NUCLEOTIDE SEQUENCE [LARGE SCALE GENOMIC DNA]</scope>
    <source>
        <strain evidence="6 7">02-257</strain>
    </source>
</reference>
<dbReference type="PROSITE" id="PS00211">
    <property type="entry name" value="ABC_TRANSPORTER_1"/>
    <property type="match status" value="2"/>
</dbReference>
<dbReference type="RefSeq" id="WP_254570998.1">
    <property type="nucleotide sequence ID" value="NZ_CP098502.1"/>
</dbReference>
<evidence type="ECO:0000256" key="2">
    <source>
        <dbReference type="ARBA" id="ARBA00022737"/>
    </source>
</evidence>